<sequence length="213" mass="24657">NKTLSDQLEQFIVEIRKSNGQEYKAPSLYTRFCASARGISEMFEETRVINLFDKHQFKSLHRTLDGRMKSLDNDGDKNRKQSSPLEIDEIKFILNSSAVAVDNPKGLIRRVWIWLTLLCCLRDGDAKRLKASWLKELDDESYRGIKDPYAESGSSFIPPDIPENDYTPVADIRRYLSKRPNNVDDDYFFVSINTPKNIYRDSLPNNHLMTLTT</sequence>
<organism evidence="1 2">
    <name type="scientific">Gigaspora margarita</name>
    <dbReference type="NCBI Taxonomy" id="4874"/>
    <lineage>
        <taxon>Eukaryota</taxon>
        <taxon>Fungi</taxon>
        <taxon>Fungi incertae sedis</taxon>
        <taxon>Mucoromycota</taxon>
        <taxon>Glomeromycotina</taxon>
        <taxon>Glomeromycetes</taxon>
        <taxon>Diversisporales</taxon>
        <taxon>Gigasporaceae</taxon>
        <taxon>Gigaspora</taxon>
    </lineage>
</organism>
<gene>
    <name evidence="1" type="ORF">GMARGA_LOCUS34545</name>
</gene>
<accession>A0ABN7WTV0</accession>
<dbReference type="SUPFAM" id="SSF56349">
    <property type="entry name" value="DNA breaking-rejoining enzymes"/>
    <property type="match status" value="1"/>
</dbReference>
<feature type="non-terminal residue" evidence="1">
    <location>
        <position position="1"/>
    </location>
</feature>
<evidence type="ECO:0000313" key="2">
    <source>
        <dbReference type="Proteomes" id="UP000789901"/>
    </source>
</evidence>
<dbReference type="PANTHER" id="PTHR21446">
    <property type="entry name" value="DUF3504 DOMAIN-CONTAINING PROTEIN"/>
    <property type="match status" value="1"/>
</dbReference>
<name>A0ABN7WTV0_GIGMA</name>
<dbReference type="PANTHER" id="PTHR21446:SF12">
    <property type="entry name" value="POTASSIUM CHANNEL TETRAMERIZATION DOMAIN CONTAINING 1"/>
    <property type="match status" value="1"/>
</dbReference>
<dbReference type="EMBL" id="CAJVQB010060925">
    <property type="protein sequence ID" value="CAG8839649.1"/>
    <property type="molecule type" value="Genomic_DNA"/>
</dbReference>
<protein>
    <submittedName>
        <fullName evidence="1">37009_t:CDS:1</fullName>
    </submittedName>
</protein>
<comment type="caution">
    <text evidence="1">The sequence shown here is derived from an EMBL/GenBank/DDBJ whole genome shotgun (WGS) entry which is preliminary data.</text>
</comment>
<dbReference type="InterPro" id="IPR052787">
    <property type="entry name" value="MAVS"/>
</dbReference>
<dbReference type="Proteomes" id="UP000789901">
    <property type="component" value="Unassembled WGS sequence"/>
</dbReference>
<evidence type="ECO:0000313" key="1">
    <source>
        <dbReference type="EMBL" id="CAG8839649.1"/>
    </source>
</evidence>
<dbReference type="InterPro" id="IPR011010">
    <property type="entry name" value="DNA_brk_join_enz"/>
</dbReference>
<reference evidence="1 2" key="1">
    <citation type="submission" date="2021-06" db="EMBL/GenBank/DDBJ databases">
        <authorList>
            <person name="Kallberg Y."/>
            <person name="Tangrot J."/>
            <person name="Rosling A."/>
        </authorList>
    </citation>
    <scope>NUCLEOTIDE SEQUENCE [LARGE SCALE GENOMIC DNA]</scope>
    <source>
        <strain evidence="1 2">120-4 pot B 10/14</strain>
    </source>
</reference>
<keyword evidence="2" id="KW-1185">Reference proteome</keyword>
<proteinExistence type="predicted"/>
<feature type="non-terminal residue" evidence="1">
    <location>
        <position position="213"/>
    </location>
</feature>